<accession>A0A088FFN9</accession>
<keyword evidence="5 8" id="KW-0862">Zinc</keyword>
<evidence type="ECO:0000256" key="7">
    <source>
        <dbReference type="ARBA" id="ARBA00048348"/>
    </source>
</evidence>
<dbReference type="PANTHER" id="PTHR18952">
    <property type="entry name" value="CARBONIC ANHYDRASE"/>
    <property type="match status" value="1"/>
</dbReference>
<feature type="non-terminal residue" evidence="11">
    <location>
        <position position="1"/>
    </location>
</feature>
<keyword evidence="6 8" id="KW-0456">Lyase</keyword>
<dbReference type="InterPro" id="IPR018338">
    <property type="entry name" value="Carbonic_anhydrase_a-class_CS"/>
</dbReference>
<dbReference type="InterPro" id="IPR023561">
    <property type="entry name" value="Carbonic_anhydrase_a-class"/>
</dbReference>
<name>A0A088FFN9_HALRR</name>
<feature type="chain" id="PRO_5012881426" description="Carbonic anhydrase" evidence="9">
    <location>
        <begin position="16"/>
        <end position="278"/>
    </location>
</feature>
<dbReference type="SMART" id="SM01057">
    <property type="entry name" value="Carb_anhydrase"/>
    <property type="match status" value="1"/>
</dbReference>
<dbReference type="PROSITE" id="PS00162">
    <property type="entry name" value="ALPHA_CA_1"/>
    <property type="match status" value="1"/>
</dbReference>
<dbReference type="GO" id="GO:0008270">
    <property type="term" value="F:zinc ion binding"/>
    <property type="evidence" value="ECO:0007669"/>
    <property type="project" value="UniProtKB-UniRule"/>
</dbReference>
<dbReference type="Pfam" id="PF00194">
    <property type="entry name" value="Carb_anhydrase"/>
    <property type="match status" value="1"/>
</dbReference>
<reference evidence="11" key="1">
    <citation type="journal article" date="2014" name="J. Exp. Biol.">
        <title>Osmoregulation in the Hawaiian anchialine shrimp Halocaridina rubra (Crustacea: Atyidae): expression of ion transporters, mitochondria-rich cell proliferation and hemolymph osmolality during salinity transfers.</title>
        <authorList>
            <person name="Havird J.C."/>
            <person name="Santos S.R."/>
            <person name="Henry R.P."/>
        </authorList>
    </citation>
    <scope>NUCLEOTIDE SEQUENCE</scope>
    <source>
        <strain evidence="11">EP</strain>
    </source>
</reference>
<protein>
    <recommendedName>
        <fullName evidence="3 8">Carbonic anhydrase</fullName>
        <ecNumber evidence="3 8">4.2.1.1</ecNumber>
    </recommendedName>
</protein>
<sequence length="278" mass="30447">YSLLLFLELGAWGSAKENGPATWPNLFPIAGGQRQSPIDIKCGGSCEDSKLSRIQAQYLGIQVSELANTGSSWKAQVAGGVSSLTGGPLQHQYILEQFHCHWGKTNDTGSEHTLDGRTFAAELHLVHWNKDAFSSFAEAAASDGGLAVLGVFLTVGQENPELNKITKLLPFVQHKGQAITITEPINPLAFLPRNRSYFTYPGSLTTPPCYESVTWLVYGQPIEVSQVQLDAFRSMKSFHPSECCPEDELAGCLVENYRPPCPLNDRVVRVFSDSSEEE</sequence>
<evidence type="ECO:0000256" key="8">
    <source>
        <dbReference type="RuleBase" id="RU367011"/>
    </source>
</evidence>
<comment type="cofactor">
    <cofactor evidence="1 8">
        <name>Zn(2+)</name>
        <dbReference type="ChEBI" id="CHEBI:29105"/>
    </cofactor>
</comment>
<dbReference type="EC" id="4.2.1.1" evidence="3 8"/>
<comment type="catalytic activity">
    <reaction evidence="7 8">
        <text>hydrogencarbonate + H(+) = CO2 + H2O</text>
        <dbReference type="Rhea" id="RHEA:10748"/>
        <dbReference type="ChEBI" id="CHEBI:15377"/>
        <dbReference type="ChEBI" id="CHEBI:15378"/>
        <dbReference type="ChEBI" id="CHEBI:16526"/>
        <dbReference type="ChEBI" id="CHEBI:17544"/>
        <dbReference type="EC" id="4.2.1.1"/>
    </reaction>
</comment>
<organism evidence="11">
    <name type="scientific">Halocaridina rubra</name>
    <name type="common">Hawaiian red shrimp</name>
    <dbReference type="NCBI Taxonomy" id="373956"/>
    <lineage>
        <taxon>Eukaryota</taxon>
        <taxon>Metazoa</taxon>
        <taxon>Ecdysozoa</taxon>
        <taxon>Arthropoda</taxon>
        <taxon>Crustacea</taxon>
        <taxon>Multicrustacea</taxon>
        <taxon>Malacostraca</taxon>
        <taxon>Eumalacostraca</taxon>
        <taxon>Eucarida</taxon>
        <taxon>Decapoda</taxon>
        <taxon>Pleocyemata</taxon>
        <taxon>Caridea</taxon>
        <taxon>Atyoidea</taxon>
        <taxon>Atyidae</taxon>
        <taxon>Halocaridina</taxon>
    </lineage>
</organism>
<evidence type="ECO:0000256" key="5">
    <source>
        <dbReference type="ARBA" id="ARBA00022833"/>
    </source>
</evidence>
<evidence type="ECO:0000256" key="3">
    <source>
        <dbReference type="ARBA" id="ARBA00012925"/>
    </source>
</evidence>
<comment type="similarity">
    <text evidence="2 8">Belongs to the alpha-carbonic anhydrase family.</text>
</comment>
<dbReference type="AlphaFoldDB" id="A0A088FFN9"/>
<dbReference type="InterPro" id="IPR036398">
    <property type="entry name" value="CA_dom_sf"/>
</dbReference>
<dbReference type="CDD" id="cd00326">
    <property type="entry name" value="alpha_CA"/>
    <property type="match status" value="1"/>
</dbReference>
<dbReference type="EMBL" id="KF650062">
    <property type="protein sequence ID" value="AIM43574.1"/>
    <property type="molecule type" value="mRNA"/>
</dbReference>
<dbReference type="Gene3D" id="3.10.200.10">
    <property type="entry name" value="Alpha carbonic anhydrase"/>
    <property type="match status" value="1"/>
</dbReference>
<dbReference type="SUPFAM" id="SSF51069">
    <property type="entry name" value="Carbonic anhydrase"/>
    <property type="match status" value="1"/>
</dbReference>
<evidence type="ECO:0000256" key="6">
    <source>
        <dbReference type="ARBA" id="ARBA00023239"/>
    </source>
</evidence>
<comment type="function">
    <text evidence="8">Reversible hydration of carbon dioxide.</text>
</comment>
<feature type="domain" description="Alpha-carbonic anhydrase" evidence="10">
    <location>
        <begin position="10"/>
        <end position="272"/>
    </location>
</feature>
<dbReference type="GO" id="GO:0005737">
    <property type="term" value="C:cytoplasm"/>
    <property type="evidence" value="ECO:0007669"/>
    <property type="project" value="TreeGrafter"/>
</dbReference>
<proteinExistence type="evidence at transcript level"/>
<evidence type="ECO:0000313" key="11">
    <source>
        <dbReference type="EMBL" id="AIM43574.1"/>
    </source>
</evidence>
<feature type="signal peptide" evidence="9">
    <location>
        <begin position="1"/>
        <end position="15"/>
    </location>
</feature>
<evidence type="ECO:0000256" key="4">
    <source>
        <dbReference type="ARBA" id="ARBA00022723"/>
    </source>
</evidence>
<dbReference type="InterPro" id="IPR001148">
    <property type="entry name" value="CA_dom"/>
</dbReference>
<dbReference type="PANTHER" id="PTHR18952:SF141">
    <property type="entry name" value="CARBONIC ANHYDRASE"/>
    <property type="match status" value="1"/>
</dbReference>
<evidence type="ECO:0000259" key="10">
    <source>
        <dbReference type="PROSITE" id="PS51144"/>
    </source>
</evidence>
<evidence type="ECO:0000256" key="1">
    <source>
        <dbReference type="ARBA" id="ARBA00001947"/>
    </source>
</evidence>
<evidence type="ECO:0000256" key="9">
    <source>
        <dbReference type="SAM" id="SignalP"/>
    </source>
</evidence>
<evidence type="ECO:0000256" key="2">
    <source>
        <dbReference type="ARBA" id="ARBA00010718"/>
    </source>
</evidence>
<keyword evidence="9" id="KW-0732">Signal</keyword>
<keyword evidence="4 8" id="KW-0479">Metal-binding</keyword>
<dbReference type="GO" id="GO:0004089">
    <property type="term" value="F:carbonate dehydratase activity"/>
    <property type="evidence" value="ECO:0007669"/>
    <property type="project" value="UniProtKB-UniRule"/>
</dbReference>
<dbReference type="PROSITE" id="PS51144">
    <property type="entry name" value="ALPHA_CA_2"/>
    <property type="match status" value="1"/>
</dbReference>